<dbReference type="GO" id="GO:0004674">
    <property type="term" value="F:protein serine/threonine kinase activity"/>
    <property type="evidence" value="ECO:0007669"/>
    <property type="project" value="UniProtKB-EC"/>
</dbReference>
<accession>A0A517PWZ6</accession>
<dbReference type="EC" id="2.7.11.1" evidence="3"/>
<dbReference type="OrthoDB" id="9812426at2"/>
<name>A0A517PWZ6_9PLAN</name>
<sequence>MSATQPPADFNPYHKWLGIPEKKCPPTFYELLGISLDEDDRSVIESAAKRQRTHVEEYLGTEWNKFANQVISQIDEAELTLVSPELRREYDRKISLFKKRRKNRQIDPYAPRRARPAGGKSNRVVGEGSGLLRDYAGIVLILAIAFFGMAAASFWLPWGKLQADPEQSEQVNEPPVKKKEVVVKAEEPPEPQLGVGMEFKRLPAGTFVMGKKGNKSPNTLLHQVTISKPFDMGIHEVTQKQYEAIMGSNPSQYPGPDNPVDSISWHEANEFCQKLSARPEEKAAGNVYRLPTEAEWEYACRAGTSTVFCFGDDESLLGEYSWYKQTAQSTTHPVGKKKPNPWGIYDMYGNAYEWCHDWFEPYPSEPVTDPQGPETSRGRVLRGGGFSNSATFCGSGERAYVSPEINRHSYGFRVVRETASVQE</sequence>
<dbReference type="AlphaFoldDB" id="A0A517PWZ6"/>
<organism evidence="3 4">
    <name type="scientific">Gimesia chilikensis</name>
    <dbReference type="NCBI Taxonomy" id="2605989"/>
    <lineage>
        <taxon>Bacteria</taxon>
        <taxon>Pseudomonadati</taxon>
        <taxon>Planctomycetota</taxon>
        <taxon>Planctomycetia</taxon>
        <taxon>Planctomycetales</taxon>
        <taxon>Planctomycetaceae</taxon>
        <taxon>Gimesia</taxon>
    </lineage>
</organism>
<keyword evidence="3" id="KW-0808">Transferase</keyword>
<dbReference type="InterPro" id="IPR016187">
    <property type="entry name" value="CTDL_fold"/>
</dbReference>
<dbReference type="GO" id="GO:0120147">
    <property type="term" value="F:formylglycine-generating oxidase activity"/>
    <property type="evidence" value="ECO:0007669"/>
    <property type="project" value="TreeGrafter"/>
</dbReference>
<evidence type="ECO:0000313" key="4">
    <source>
        <dbReference type="Proteomes" id="UP000320421"/>
    </source>
</evidence>
<evidence type="ECO:0000259" key="2">
    <source>
        <dbReference type="Pfam" id="PF03781"/>
    </source>
</evidence>
<keyword evidence="1" id="KW-1133">Transmembrane helix</keyword>
<reference evidence="3 4" key="1">
    <citation type="submission" date="2019-02" db="EMBL/GenBank/DDBJ databases">
        <title>Deep-cultivation of Planctomycetes and their phenomic and genomic characterization uncovers novel biology.</title>
        <authorList>
            <person name="Wiegand S."/>
            <person name="Jogler M."/>
            <person name="Boedeker C."/>
            <person name="Pinto D."/>
            <person name="Vollmers J."/>
            <person name="Rivas-Marin E."/>
            <person name="Kohn T."/>
            <person name="Peeters S.H."/>
            <person name="Heuer A."/>
            <person name="Rast P."/>
            <person name="Oberbeckmann S."/>
            <person name="Bunk B."/>
            <person name="Jeske O."/>
            <person name="Meyerdierks A."/>
            <person name="Storesund J.E."/>
            <person name="Kallscheuer N."/>
            <person name="Luecker S."/>
            <person name="Lage O.M."/>
            <person name="Pohl T."/>
            <person name="Merkel B.J."/>
            <person name="Hornburger P."/>
            <person name="Mueller R.-W."/>
            <person name="Bruemmer F."/>
            <person name="Labrenz M."/>
            <person name="Spormann A.M."/>
            <person name="Op den Camp H."/>
            <person name="Overmann J."/>
            <person name="Amann R."/>
            <person name="Jetten M.S.M."/>
            <person name="Mascher T."/>
            <person name="Medema M.H."/>
            <person name="Devos D.P."/>
            <person name="Kaster A.-K."/>
            <person name="Ovreas L."/>
            <person name="Rohde M."/>
            <person name="Galperin M.Y."/>
            <person name="Jogler C."/>
        </authorList>
    </citation>
    <scope>NUCLEOTIDE SEQUENCE [LARGE SCALE GENOMIC DNA]</scope>
    <source>
        <strain evidence="3 4">HG66A1</strain>
    </source>
</reference>
<evidence type="ECO:0000313" key="3">
    <source>
        <dbReference type="EMBL" id="QDT23898.1"/>
    </source>
</evidence>
<dbReference type="Pfam" id="PF03781">
    <property type="entry name" value="FGE-sulfatase"/>
    <property type="match status" value="1"/>
</dbReference>
<dbReference type="EMBL" id="CP036266">
    <property type="protein sequence ID" value="QDT23898.1"/>
    <property type="molecule type" value="Genomic_DNA"/>
</dbReference>
<dbReference type="RefSeq" id="WP_145191982.1">
    <property type="nucleotide sequence ID" value="NZ_CP036266.1"/>
</dbReference>
<dbReference type="InterPro" id="IPR005532">
    <property type="entry name" value="SUMF_dom"/>
</dbReference>
<protein>
    <submittedName>
        <fullName evidence="3">Serine/threonine-protein kinase pkn1</fullName>
        <ecNumber evidence="3">2.7.11.1</ecNumber>
    </submittedName>
</protein>
<dbReference type="SUPFAM" id="SSF56436">
    <property type="entry name" value="C-type lectin-like"/>
    <property type="match status" value="1"/>
</dbReference>
<feature type="transmembrane region" description="Helical" evidence="1">
    <location>
        <begin position="135"/>
        <end position="158"/>
    </location>
</feature>
<keyword evidence="3" id="KW-0418">Kinase</keyword>
<dbReference type="Proteomes" id="UP000320421">
    <property type="component" value="Chromosome"/>
</dbReference>
<dbReference type="InterPro" id="IPR042095">
    <property type="entry name" value="SUMF_sf"/>
</dbReference>
<evidence type="ECO:0000256" key="1">
    <source>
        <dbReference type="SAM" id="Phobius"/>
    </source>
</evidence>
<keyword evidence="4" id="KW-1185">Reference proteome</keyword>
<feature type="domain" description="Sulfatase-modifying factor enzyme-like" evidence="2">
    <location>
        <begin position="201"/>
        <end position="416"/>
    </location>
</feature>
<dbReference type="Gene3D" id="3.90.1580.10">
    <property type="entry name" value="paralog of FGE (formylglycine-generating enzyme)"/>
    <property type="match status" value="1"/>
</dbReference>
<keyword evidence="1" id="KW-0812">Transmembrane</keyword>
<proteinExistence type="predicted"/>
<gene>
    <name evidence="3" type="primary">pkn1_7</name>
    <name evidence="3" type="ORF">HG66A1_57230</name>
</gene>
<dbReference type="PANTHER" id="PTHR23150:SF19">
    <property type="entry name" value="FORMYLGLYCINE-GENERATING ENZYME"/>
    <property type="match status" value="1"/>
</dbReference>
<dbReference type="InterPro" id="IPR051043">
    <property type="entry name" value="Sulfatase_Mod_Factor_Kinase"/>
</dbReference>
<dbReference type="PANTHER" id="PTHR23150">
    <property type="entry name" value="SULFATASE MODIFYING FACTOR 1, 2"/>
    <property type="match status" value="1"/>
</dbReference>
<keyword evidence="1" id="KW-0472">Membrane</keyword>